<dbReference type="SUPFAM" id="SSF55418">
    <property type="entry name" value="eIF4e-like"/>
    <property type="match status" value="1"/>
</dbReference>
<reference evidence="2 3" key="1">
    <citation type="journal article" name="Sci. Rep.">
        <title>Telomere-to-telomere assembled and centromere annotated genomes of the two main subspecies of the button mushroom Agaricus bisporus reveal especially polymorphic chromosome ends.</title>
        <authorList>
            <person name="Sonnenberg A.S.M."/>
            <person name="Sedaghat-Telgerd N."/>
            <person name="Lavrijssen B."/>
            <person name="Ohm R.A."/>
            <person name="Hendrickx P.M."/>
            <person name="Scholtmeijer K."/>
            <person name="Baars J.J.P."/>
            <person name="van Peer A."/>
        </authorList>
    </citation>
    <scope>NUCLEOTIDE SEQUENCE [LARGE SCALE GENOMIC DNA]</scope>
    <source>
        <strain evidence="2 3">H119_p4</strain>
    </source>
</reference>
<comment type="caution">
    <text evidence="2">The sequence shown here is derived from an EMBL/GenBank/DDBJ whole genome shotgun (WGS) entry which is preliminary data.</text>
</comment>
<evidence type="ECO:0000313" key="3">
    <source>
        <dbReference type="Proteomes" id="UP000629468"/>
    </source>
</evidence>
<dbReference type="AlphaFoldDB" id="A0A8H7EVS0"/>
<dbReference type="Gene3D" id="3.30.760.10">
    <property type="entry name" value="RNA Cap, Translation Initiation Factor Eif4e"/>
    <property type="match status" value="1"/>
</dbReference>
<dbReference type="Pfam" id="PF08939">
    <property type="entry name" value="Bles03"/>
    <property type="match status" value="1"/>
</dbReference>
<protein>
    <submittedName>
        <fullName evidence="2">Uncharacterized protein</fullName>
    </submittedName>
</protein>
<organism evidence="2 3">
    <name type="scientific">Agaricus bisporus var. burnettii</name>
    <dbReference type="NCBI Taxonomy" id="192524"/>
    <lineage>
        <taxon>Eukaryota</taxon>
        <taxon>Fungi</taxon>
        <taxon>Dikarya</taxon>
        <taxon>Basidiomycota</taxon>
        <taxon>Agaricomycotina</taxon>
        <taxon>Agaricomycetes</taxon>
        <taxon>Agaricomycetidae</taxon>
        <taxon>Agaricales</taxon>
        <taxon>Agaricineae</taxon>
        <taxon>Agaricaceae</taxon>
        <taxon>Agaricus</taxon>
    </lineage>
</organism>
<sequence>MMDMDIDQPIDLDIDHEVIELPDWVMPPTQSEIDDGLYDLHEDDEGIWIVYDWKDDNPDARIEPFYQRWPPSRTSSSLCSWINVNRGLSPASQLDQDAFDKRFHMDIEGLQKEFVEIENKVDTEELKLTPEMIDELAVKYGVLAGKWLVYASSEEVDQLWRKIVGIVAFDREYGSVKVSSRKVLEPSSESSPSATECNGGVPDPEEGHVICVYVEDYLDMDEVNRLRKALRFQAGVFKRIGFKPDVYTWLGLYRGNKFGIRPSKYHDSDNWARKK</sequence>
<evidence type="ECO:0000256" key="1">
    <source>
        <dbReference type="ARBA" id="ARBA00010568"/>
    </source>
</evidence>
<dbReference type="InterPro" id="IPR023398">
    <property type="entry name" value="TIF_eIF4e-like"/>
</dbReference>
<gene>
    <name evidence="2" type="ORF">Agabi119p4_10992</name>
</gene>
<dbReference type="Proteomes" id="UP000629468">
    <property type="component" value="Unassembled WGS sequence"/>
</dbReference>
<proteinExistence type="inferred from homology"/>
<accession>A0A8H7EVS0</accession>
<dbReference type="InterPro" id="IPR015034">
    <property type="entry name" value="Bles03"/>
</dbReference>
<dbReference type="PANTHER" id="PTHR31977">
    <property type="entry name" value="UPF0696 PROTEIN C11ORF68"/>
    <property type="match status" value="1"/>
</dbReference>
<name>A0A8H7EVS0_AGABI</name>
<evidence type="ECO:0000313" key="2">
    <source>
        <dbReference type="EMBL" id="KAF7760316.1"/>
    </source>
</evidence>
<dbReference type="PANTHER" id="PTHR31977:SF1">
    <property type="entry name" value="UPF0696 PROTEIN C11ORF68"/>
    <property type="match status" value="1"/>
</dbReference>
<comment type="similarity">
    <text evidence="1">Belongs to the UPF0696 family.</text>
</comment>
<dbReference type="EMBL" id="JABXXO010000015">
    <property type="protein sequence ID" value="KAF7760316.1"/>
    <property type="molecule type" value="Genomic_DNA"/>
</dbReference>